<accession>A0A061FUC0</accession>
<proteinExistence type="predicted"/>
<keyword evidence="3" id="KW-1185">Reference proteome</keyword>
<reference evidence="2 3" key="1">
    <citation type="journal article" date="2013" name="Genome Biol.">
        <title>The genome sequence of the most widely cultivated cacao type and its use to identify candidate genes regulating pod color.</title>
        <authorList>
            <person name="Motamayor J.C."/>
            <person name="Mockaitis K."/>
            <person name="Schmutz J."/>
            <person name="Haiminen N."/>
            <person name="Iii D.L."/>
            <person name="Cornejo O."/>
            <person name="Findley S.D."/>
            <person name="Zheng P."/>
            <person name="Utro F."/>
            <person name="Royaert S."/>
            <person name="Saski C."/>
            <person name="Jenkins J."/>
            <person name="Podicheti R."/>
            <person name="Zhao M."/>
            <person name="Scheffler B.E."/>
            <person name="Stack J.C."/>
            <person name="Feltus F.A."/>
            <person name="Mustiga G.M."/>
            <person name="Amores F."/>
            <person name="Phillips W."/>
            <person name="Marelli J.P."/>
            <person name="May G.D."/>
            <person name="Shapiro H."/>
            <person name="Ma J."/>
            <person name="Bustamante C.D."/>
            <person name="Schnell R.J."/>
            <person name="Main D."/>
            <person name="Gilbert D."/>
            <person name="Parida L."/>
            <person name="Kuhn D.N."/>
        </authorList>
    </citation>
    <scope>NUCLEOTIDE SEQUENCE [LARGE SCALE GENOMIC DNA]</scope>
    <source>
        <strain evidence="3">cv. Matina 1-6</strain>
    </source>
</reference>
<dbReference type="Proteomes" id="UP000026915">
    <property type="component" value="Chromosome 3"/>
</dbReference>
<keyword evidence="1" id="KW-0812">Transmembrane</keyword>
<protein>
    <submittedName>
        <fullName evidence="2">Uncharacterized protein</fullName>
    </submittedName>
</protein>
<keyword evidence="1" id="KW-1133">Transmembrane helix</keyword>
<keyword evidence="1" id="KW-0472">Membrane</keyword>
<dbReference type="Gramene" id="EOY21110">
    <property type="protein sequence ID" value="EOY21110"/>
    <property type="gene ID" value="TCM_012447"/>
</dbReference>
<organism evidence="2 3">
    <name type="scientific">Theobroma cacao</name>
    <name type="common">Cacao</name>
    <name type="synonym">Cocoa</name>
    <dbReference type="NCBI Taxonomy" id="3641"/>
    <lineage>
        <taxon>Eukaryota</taxon>
        <taxon>Viridiplantae</taxon>
        <taxon>Streptophyta</taxon>
        <taxon>Embryophyta</taxon>
        <taxon>Tracheophyta</taxon>
        <taxon>Spermatophyta</taxon>
        <taxon>Magnoliopsida</taxon>
        <taxon>eudicotyledons</taxon>
        <taxon>Gunneridae</taxon>
        <taxon>Pentapetalae</taxon>
        <taxon>rosids</taxon>
        <taxon>malvids</taxon>
        <taxon>Malvales</taxon>
        <taxon>Malvaceae</taxon>
        <taxon>Byttnerioideae</taxon>
        <taxon>Theobroma</taxon>
    </lineage>
</organism>
<dbReference type="EMBL" id="CM001881">
    <property type="protein sequence ID" value="EOY21110.1"/>
    <property type="molecule type" value="Genomic_DNA"/>
</dbReference>
<evidence type="ECO:0000256" key="1">
    <source>
        <dbReference type="SAM" id="Phobius"/>
    </source>
</evidence>
<name>A0A061FUC0_THECC</name>
<evidence type="ECO:0000313" key="2">
    <source>
        <dbReference type="EMBL" id="EOY21110.1"/>
    </source>
</evidence>
<evidence type="ECO:0000313" key="3">
    <source>
        <dbReference type="Proteomes" id="UP000026915"/>
    </source>
</evidence>
<dbReference type="HOGENOM" id="CLU_1698654_0_0_1"/>
<gene>
    <name evidence="2" type="ORF">TCM_012447</name>
</gene>
<feature type="transmembrane region" description="Helical" evidence="1">
    <location>
        <begin position="51"/>
        <end position="73"/>
    </location>
</feature>
<dbReference type="InParanoid" id="A0A061FUC0"/>
<sequence length="155" mass="17256">MSNHESPNPIARAGQLIKALLSTLMMFTATEILVFSILATDSRVARSLLCVMALMLLHVFSMALLAILCFFEFGKPPTGIVSFRDLWGVLVIIALEHHLKIFCVVVASLEILAFLCVIFGTNLVLYLGYLCLATLPICIDVMNFYRKWRALMASN</sequence>
<dbReference type="AlphaFoldDB" id="A0A061FUC0"/>
<feature type="transmembrane region" description="Helical" evidence="1">
    <location>
        <begin position="20"/>
        <end position="39"/>
    </location>
</feature>
<feature type="transmembrane region" description="Helical" evidence="1">
    <location>
        <begin position="126"/>
        <end position="145"/>
    </location>
</feature>